<gene>
    <name evidence="3" type="ORF">XF10B_46570</name>
    <name evidence="1" type="ORF">XF1B_47590</name>
    <name evidence="2" type="ORF">XF4B_46920</name>
</gene>
<accession>A0A809X756</accession>
<protein>
    <submittedName>
        <fullName evidence="1">Uncharacterized protein</fullName>
    </submittedName>
</protein>
<organism evidence="1">
    <name type="scientific">Bradyrhizobium diazoefficiens</name>
    <dbReference type="NCBI Taxonomy" id="1355477"/>
    <lineage>
        <taxon>Bacteria</taxon>
        <taxon>Pseudomonadati</taxon>
        <taxon>Pseudomonadota</taxon>
        <taxon>Alphaproteobacteria</taxon>
        <taxon>Hyphomicrobiales</taxon>
        <taxon>Nitrobacteraceae</taxon>
        <taxon>Bradyrhizobium</taxon>
    </lineage>
</organism>
<dbReference type="EMBL" id="AP023099">
    <property type="protein sequence ID" value="BCE91859.1"/>
    <property type="molecule type" value="Genomic_DNA"/>
</dbReference>
<sequence length="79" mass="8920">MPRSPEVTDAFLRFQAARRVHEACLCRLEASFIVGSPEQVELSISALLDSSQTLADRLRDQVFAQLRDDGIDPITRRSF</sequence>
<name>A0A809X756_9BRAD</name>
<reference evidence="1" key="1">
    <citation type="submission" date="2020-05" db="EMBL/GenBank/DDBJ databases">
        <title>Complete genome sequence of Bradyrhizobium diazoefficiens XF1 isolated from soybean nodule.</title>
        <authorList>
            <person name="Noda R."/>
            <person name="Kakizaki K."/>
            <person name="Minamisawa K."/>
        </authorList>
    </citation>
    <scope>NUCLEOTIDE SEQUENCE</scope>
    <source>
        <strain evidence="1">XF1</strain>
    </source>
</reference>
<evidence type="ECO:0000313" key="3">
    <source>
        <dbReference type="EMBL" id="BCE91859.1"/>
    </source>
</evidence>
<proteinExistence type="predicted"/>
<dbReference type="EMBL" id="AP023094">
    <property type="protein sequence ID" value="BCE48343.1"/>
    <property type="molecule type" value="Genomic_DNA"/>
</dbReference>
<reference evidence="2" key="3">
    <citation type="submission" date="2020-05" db="EMBL/GenBank/DDBJ databases">
        <title>Complete genome sequence of Bradyrhizobium diazoefficiens XF4 isolated from soybean nodule.</title>
        <authorList>
            <person name="Noda R."/>
            <person name="Kakizaki K."/>
            <person name="Minamisawa K."/>
        </authorList>
    </citation>
    <scope>NUCLEOTIDE SEQUENCE</scope>
    <source>
        <strain evidence="2">XF4</strain>
    </source>
</reference>
<reference evidence="3" key="2">
    <citation type="submission" date="2020-05" db="EMBL/GenBank/DDBJ databases">
        <title>Complete genome sequence of Bradyrhizobium diazoefficiens XF10 isolated from soybean nodule.</title>
        <authorList>
            <person name="Noda R."/>
            <person name="Kakizaki K."/>
            <person name="Minamisawa K."/>
        </authorList>
    </citation>
    <scope>NUCLEOTIDE SEQUENCE</scope>
    <source>
        <strain evidence="3">XF10</strain>
    </source>
</reference>
<evidence type="ECO:0000313" key="2">
    <source>
        <dbReference type="EMBL" id="BCE48343.1"/>
    </source>
</evidence>
<dbReference type="EMBL" id="AP023091">
    <property type="protein sequence ID" value="BCE22078.1"/>
    <property type="molecule type" value="Genomic_DNA"/>
</dbReference>
<evidence type="ECO:0000313" key="1">
    <source>
        <dbReference type="EMBL" id="BCE22078.1"/>
    </source>
</evidence>
<dbReference type="AlphaFoldDB" id="A0A809X756"/>